<dbReference type="Pfam" id="PF11160">
    <property type="entry name" value="Hva1_TUDOR"/>
    <property type="match status" value="1"/>
</dbReference>
<proteinExistence type="predicted"/>
<keyword evidence="3" id="KW-1185">Reference proteome</keyword>
<dbReference type="AlphaFoldDB" id="A0A5C5Y8V4"/>
<evidence type="ECO:0000259" key="1">
    <source>
        <dbReference type="Pfam" id="PF11160"/>
    </source>
</evidence>
<name>A0A5C5Y8V4_9PLAN</name>
<reference evidence="2 3" key="1">
    <citation type="submission" date="2019-02" db="EMBL/GenBank/DDBJ databases">
        <title>Deep-cultivation of Planctomycetes and their phenomic and genomic characterization uncovers novel biology.</title>
        <authorList>
            <person name="Wiegand S."/>
            <person name="Jogler M."/>
            <person name="Boedeker C."/>
            <person name="Pinto D."/>
            <person name="Vollmers J."/>
            <person name="Rivas-Marin E."/>
            <person name="Kohn T."/>
            <person name="Peeters S.H."/>
            <person name="Heuer A."/>
            <person name="Rast P."/>
            <person name="Oberbeckmann S."/>
            <person name="Bunk B."/>
            <person name="Jeske O."/>
            <person name="Meyerdierks A."/>
            <person name="Storesund J.E."/>
            <person name="Kallscheuer N."/>
            <person name="Luecker S."/>
            <person name="Lage O.M."/>
            <person name="Pohl T."/>
            <person name="Merkel B.J."/>
            <person name="Hornburger P."/>
            <person name="Mueller R.-W."/>
            <person name="Bruemmer F."/>
            <person name="Labrenz M."/>
            <person name="Spormann A.M."/>
            <person name="Op Den Camp H."/>
            <person name="Overmann J."/>
            <person name="Amann R."/>
            <person name="Jetten M.S.M."/>
            <person name="Mascher T."/>
            <person name="Medema M.H."/>
            <person name="Devos D.P."/>
            <person name="Kaster A.-K."/>
            <person name="Ovreas L."/>
            <person name="Rohde M."/>
            <person name="Galperin M.Y."/>
            <person name="Jogler C."/>
        </authorList>
    </citation>
    <scope>NUCLEOTIDE SEQUENCE [LARGE SCALE GENOMIC DNA]</scope>
    <source>
        <strain evidence="2 3">Pan14r</strain>
    </source>
</reference>
<accession>A0A5C5Y8V4</accession>
<dbReference type="Proteomes" id="UP000317238">
    <property type="component" value="Unassembled WGS sequence"/>
</dbReference>
<gene>
    <name evidence="2" type="ORF">Pan14r_36480</name>
</gene>
<evidence type="ECO:0000313" key="3">
    <source>
        <dbReference type="Proteomes" id="UP000317238"/>
    </source>
</evidence>
<comment type="caution">
    <text evidence="2">The sequence shown here is derived from an EMBL/GenBank/DDBJ whole genome shotgun (WGS) entry which is preliminary data.</text>
</comment>
<dbReference type="InterPro" id="IPR021331">
    <property type="entry name" value="Hva1_TUDOR"/>
</dbReference>
<evidence type="ECO:0000313" key="2">
    <source>
        <dbReference type="EMBL" id="TWT71338.1"/>
    </source>
</evidence>
<organism evidence="2 3">
    <name type="scientific">Crateriforma conspicua</name>
    <dbReference type="NCBI Taxonomy" id="2527996"/>
    <lineage>
        <taxon>Bacteria</taxon>
        <taxon>Pseudomonadati</taxon>
        <taxon>Planctomycetota</taxon>
        <taxon>Planctomycetia</taxon>
        <taxon>Planctomycetales</taxon>
        <taxon>Planctomycetaceae</taxon>
        <taxon>Crateriforma</taxon>
    </lineage>
</organism>
<protein>
    <recommendedName>
        <fullName evidence="1">Hypervirulence associated protein TUDOR domain-containing protein</fullName>
    </recommendedName>
</protein>
<feature type="domain" description="Hypervirulence associated protein TUDOR" evidence="1">
    <location>
        <begin position="32"/>
        <end position="93"/>
    </location>
</feature>
<sequence length="96" mass="10894">MVGAFQACFADRDVRSTDTPQMKRIMDKYDEGTDVKWKWGNGYGRGTVQSAFEKKVTRKIDGKEITRDGSKDNPAYYVTVEDGNNVLKLHSELEKA</sequence>
<dbReference type="EMBL" id="SJPL01000001">
    <property type="protein sequence ID" value="TWT71338.1"/>
    <property type="molecule type" value="Genomic_DNA"/>
</dbReference>